<evidence type="ECO:0000256" key="4">
    <source>
        <dbReference type="ARBA" id="ARBA00022777"/>
    </source>
</evidence>
<dbReference type="FunFam" id="3.40.1190.20:FF:000001">
    <property type="entry name" value="Phosphofructokinase"/>
    <property type="match status" value="1"/>
</dbReference>
<dbReference type="SUPFAM" id="SSF53613">
    <property type="entry name" value="Ribokinase-like"/>
    <property type="match status" value="1"/>
</dbReference>
<name>A0A220MNC4_9BACL</name>
<dbReference type="RefSeq" id="WP_088910039.1">
    <property type="nucleotide sequence ID" value="NZ_CP018145.1"/>
</dbReference>
<evidence type="ECO:0000256" key="5">
    <source>
        <dbReference type="ARBA" id="ARBA00022840"/>
    </source>
</evidence>
<proteinExistence type="inferred from homology"/>
<dbReference type="EMBL" id="CP018145">
    <property type="protein sequence ID" value="ASJ56462.1"/>
    <property type="molecule type" value="Genomic_DNA"/>
</dbReference>
<dbReference type="PANTHER" id="PTHR46566:SF2">
    <property type="entry name" value="ATP-DEPENDENT 6-PHOSPHOFRUCTOKINASE ISOZYME 2"/>
    <property type="match status" value="1"/>
</dbReference>
<dbReference type="CDD" id="cd01164">
    <property type="entry name" value="FruK_PfkB_like"/>
    <property type="match status" value="1"/>
</dbReference>
<evidence type="ECO:0000313" key="9">
    <source>
        <dbReference type="Proteomes" id="UP000197781"/>
    </source>
</evidence>
<dbReference type="Pfam" id="PF00294">
    <property type="entry name" value="PfkB"/>
    <property type="match status" value="1"/>
</dbReference>
<keyword evidence="5 6" id="KW-0067">ATP-binding</keyword>
<dbReference type="GO" id="GO:0044281">
    <property type="term" value="P:small molecule metabolic process"/>
    <property type="evidence" value="ECO:0007669"/>
    <property type="project" value="UniProtKB-ARBA"/>
</dbReference>
<dbReference type="PIRSF" id="PIRSF000535">
    <property type="entry name" value="1PFK/6PFK/LacC"/>
    <property type="match status" value="1"/>
</dbReference>
<comment type="pathway">
    <text evidence="6">Carbohydrate metabolism; D-tagatose 6-phosphate degradation; D-glyceraldehyde 3-phosphate and glycerone phosphate from D-tagatose 6-phosphate: step 1/2.</text>
</comment>
<evidence type="ECO:0000256" key="3">
    <source>
        <dbReference type="ARBA" id="ARBA00022741"/>
    </source>
</evidence>
<dbReference type="UniPathway" id="UPA00704">
    <property type="reaction ID" value="UER00715"/>
</dbReference>
<comment type="catalytic activity">
    <reaction evidence="6">
        <text>D-tagatofuranose 6-phosphate + ATP = D-tagatofuranose 1,6-bisphosphate + ADP + H(+)</text>
        <dbReference type="Rhea" id="RHEA:12420"/>
        <dbReference type="ChEBI" id="CHEBI:15378"/>
        <dbReference type="ChEBI" id="CHEBI:30616"/>
        <dbReference type="ChEBI" id="CHEBI:58694"/>
        <dbReference type="ChEBI" id="CHEBI:58695"/>
        <dbReference type="ChEBI" id="CHEBI:456216"/>
        <dbReference type="EC" id="2.7.1.144"/>
    </reaction>
</comment>
<evidence type="ECO:0000313" key="8">
    <source>
        <dbReference type="EMBL" id="ASJ56462.1"/>
    </source>
</evidence>
<dbReference type="Gene3D" id="3.40.1190.20">
    <property type="match status" value="1"/>
</dbReference>
<dbReference type="EC" id="2.7.1.144" evidence="6"/>
<evidence type="ECO:0000256" key="6">
    <source>
        <dbReference type="PIRNR" id="PIRNR000535"/>
    </source>
</evidence>
<comment type="similarity">
    <text evidence="6">Belongs to the carbohydrate kinase PfkB family. LacC subfamily.</text>
</comment>
<gene>
    <name evidence="8" type="ORF">BP422_24605</name>
</gene>
<dbReference type="InterPro" id="IPR011611">
    <property type="entry name" value="PfkB_dom"/>
</dbReference>
<dbReference type="GO" id="GO:0005988">
    <property type="term" value="P:lactose metabolic process"/>
    <property type="evidence" value="ECO:0007669"/>
    <property type="project" value="UniProtKB-KW"/>
</dbReference>
<keyword evidence="3 6" id="KW-0547">Nucleotide-binding</keyword>
<dbReference type="Proteomes" id="UP000197781">
    <property type="component" value="Chromosome"/>
</dbReference>
<dbReference type="GO" id="GO:0016052">
    <property type="term" value="P:carbohydrate catabolic process"/>
    <property type="evidence" value="ECO:0007669"/>
    <property type="project" value="UniProtKB-ARBA"/>
</dbReference>
<evidence type="ECO:0000256" key="2">
    <source>
        <dbReference type="ARBA" id="ARBA00022679"/>
    </source>
</evidence>
<dbReference type="GO" id="GO:0009024">
    <property type="term" value="F:tagatose-6-phosphate kinase activity"/>
    <property type="evidence" value="ECO:0007669"/>
    <property type="project" value="UniProtKB-EC"/>
</dbReference>
<sequence>MLVTVTLNAAIDKTYRLSHFRSGELHRTADVLSLPGGKGINVARVAKALGEDVVASGFVAGHNGRFIAEGCEREGITTSFIETSGESRLCLAFLDEQEKTVTEVLEQGPAPSEEEISRLQTRLIELADQAQYMVFSGSLPGGVPAETYAALIRGVVGKRAACVLDTSGPALLEGLKATPSLIKPNRPEAEAILGFSLDSDETRCRAIRELRERGAQRVLLSLGEEGAWFGDSKETWRISAIPLADTEVKNTVGCGDSMLAGVLVGRLRGLAWPDAIWLGMACGAANTRSFGAGMIAPDDVQRLRSQPMHVERVE</sequence>
<dbReference type="NCBIfam" id="TIGR03168">
    <property type="entry name" value="1-PFK"/>
    <property type="match status" value="1"/>
</dbReference>
<comment type="similarity">
    <text evidence="1">Belongs to the carbohydrate kinase pfkB family.</text>
</comment>
<dbReference type="InterPro" id="IPR017583">
    <property type="entry name" value="Tagatose/fructose_Pkinase"/>
</dbReference>
<evidence type="ECO:0000256" key="1">
    <source>
        <dbReference type="ARBA" id="ARBA00005380"/>
    </source>
</evidence>
<reference evidence="8 9" key="1">
    <citation type="submission" date="2016-11" db="EMBL/GenBank/DDBJ databases">
        <authorList>
            <person name="Jaros S."/>
            <person name="Januszkiewicz K."/>
            <person name="Wedrychowicz H."/>
        </authorList>
    </citation>
    <scope>NUCLEOTIDE SEQUENCE [LARGE SCALE GENOMIC DNA]</scope>
    <source>
        <strain evidence="8 9">NF2</strain>
    </source>
</reference>
<feature type="domain" description="Carbohydrate kinase PfkB" evidence="7">
    <location>
        <begin position="7"/>
        <end position="294"/>
    </location>
</feature>
<accession>A0A220MNC4</accession>
<dbReference type="GO" id="GO:0005829">
    <property type="term" value="C:cytosol"/>
    <property type="evidence" value="ECO:0007669"/>
    <property type="project" value="TreeGrafter"/>
</dbReference>
<dbReference type="GO" id="GO:2001059">
    <property type="term" value="P:D-tagatose 6-phosphate catabolic process"/>
    <property type="evidence" value="ECO:0007669"/>
    <property type="project" value="UniProtKB-UniPathway"/>
</dbReference>
<organism evidence="8 9">
    <name type="scientific">Brevibacillus formosus</name>
    <dbReference type="NCBI Taxonomy" id="54913"/>
    <lineage>
        <taxon>Bacteria</taxon>
        <taxon>Bacillati</taxon>
        <taxon>Bacillota</taxon>
        <taxon>Bacilli</taxon>
        <taxon>Bacillales</taxon>
        <taxon>Paenibacillaceae</taxon>
        <taxon>Brevibacillus</taxon>
    </lineage>
</organism>
<keyword evidence="4 8" id="KW-0418">Kinase</keyword>
<dbReference type="AlphaFoldDB" id="A0A220MNC4"/>
<dbReference type="KEGG" id="bfm:BP422_24605"/>
<dbReference type="GO" id="GO:0008443">
    <property type="term" value="F:phosphofructokinase activity"/>
    <property type="evidence" value="ECO:0007669"/>
    <property type="project" value="TreeGrafter"/>
</dbReference>
<dbReference type="PANTHER" id="PTHR46566">
    <property type="entry name" value="1-PHOSPHOFRUCTOKINASE-RELATED"/>
    <property type="match status" value="1"/>
</dbReference>
<evidence type="ECO:0000259" key="7">
    <source>
        <dbReference type="Pfam" id="PF00294"/>
    </source>
</evidence>
<keyword evidence="2 6" id="KW-0808">Transferase</keyword>
<dbReference type="GO" id="GO:0005524">
    <property type="term" value="F:ATP binding"/>
    <property type="evidence" value="ECO:0007669"/>
    <property type="project" value="UniProtKB-KW"/>
</dbReference>
<protein>
    <recommendedName>
        <fullName evidence="6">Tagatose-6-phosphate kinase</fullName>
        <ecNumber evidence="6">2.7.1.144</ecNumber>
    </recommendedName>
</protein>
<dbReference type="InterPro" id="IPR029056">
    <property type="entry name" value="Ribokinase-like"/>
</dbReference>
<keyword evidence="6" id="KW-0423">Lactose metabolism</keyword>